<feature type="transmembrane region" description="Helical" evidence="7">
    <location>
        <begin position="858"/>
        <end position="878"/>
    </location>
</feature>
<keyword evidence="3 7" id="KW-0812">Transmembrane</keyword>
<proteinExistence type="inferred from homology"/>
<keyword evidence="4 7" id="KW-1133">Transmembrane helix</keyword>
<comment type="caution">
    <text evidence="9">The sequence shown here is derived from an EMBL/GenBank/DDBJ whole genome shotgun (WGS) entry which is preliminary data.</text>
</comment>
<dbReference type="PANTHER" id="PTHR30572:SF4">
    <property type="entry name" value="ABC TRANSPORTER PERMEASE YTRF"/>
    <property type="match status" value="1"/>
</dbReference>
<evidence type="ECO:0000256" key="5">
    <source>
        <dbReference type="ARBA" id="ARBA00023136"/>
    </source>
</evidence>
<dbReference type="STRING" id="356829.BITS_1600"/>
<evidence type="ECO:0000313" key="10">
    <source>
        <dbReference type="Proteomes" id="UP000029080"/>
    </source>
</evidence>
<feature type="transmembrane region" description="Helical" evidence="7">
    <location>
        <begin position="528"/>
        <end position="552"/>
    </location>
</feature>
<dbReference type="OrthoDB" id="9780560at2"/>
<dbReference type="InterPro" id="IPR050250">
    <property type="entry name" value="Macrolide_Exporter_MacB"/>
</dbReference>
<dbReference type="eggNOG" id="COG0577">
    <property type="taxonomic scope" value="Bacteria"/>
</dbReference>
<dbReference type="InterPro" id="IPR003838">
    <property type="entry name" value="ABC3_permease_C"/>
</dbReference>
<dbReference type="GO" id="GO:0022857">
    <property type="term" value="F:transmembrane transporter activity"/>
    <property type="evidence" value="ECO:0007669"/>
    <property type="project" value="TreeGrafter"/>
</dbReference>
<evidence type="ECO:0000259" key="8">
    <source>
        <dbReference type="Pfam" id="PF02687"/>
    </source>
</evidence>
<comment type="subcellular location">
    <subcellularLocation>
        <location evidence="1">Cell membrane</location>
        <topology evidence="1">Multi-pass membrane protein</topology>
    </subcellularLocation>
</comment>
<evidence type="ECO:0000256" key="7">
    <source>
        <dbReference type="SAM" id="Phobius"/>
    </source>
</evidence>
<keyword evidence="2" id="KW-1003">Cell membrane</keyword>
<protein>
    <submittedName>
        <fullName evidence="9">Efflux ABC transporter permease</fullName>
    </submittedName>
</protein>
<feature type="transmembrane region" description="Helical" evidence="7">
    <location>
        <begin position="472"/>
        <end position="495"/>
    </location>
</feature>
<evidence type="ECO:0000256" key="4">
    <source>
        <dbReference type="ARBA" id="ARBA00022989"/>
    </source>
</evidence>
<dbReference type="AlphaFoldDB" id="A0A087EER3"/>
<feature type="transmembrane region" description="Helical" evidence="7">
    <location>
        <begin position="381"/>
        <end position="402"/>
    </location>
</feature>
<feature type="transmembrane region" description="Helical" evidence="7">
    <location>
        <begin position="434"/>
        <end position="452"/>
    </location>
</feature>
<sequence>MWAITLNIMKKSAKMLVSAGIAVLIGTAFIASTFLFSNSLDESLRKVTTATLGQANYAIGVKDASGGYLMQPISAFKLDRIRAIDGVRSANPLITTVANVSAHGSKSAVKGDGSKTGSSTGVMVVNTSSDAKLLAVFFTEGRQPQGENEVALPSVIAERLGVRIGDTVSIGMNAAVDVQGAVEVGADPAKVVGLTTDPNGAYTFYNGAAVVSDDIMTRLYGLTDNDFSKVETGKVLLNIDPGKATAAQKEIDALLPQGFALKSVKQVADDASKNMSANGLGFTTMFLLSFGVLAMLVASLVIANTFQVLVAQRRRTLALLRTIGAKRGQLYRSVLLEAGVLGAIASILGIAVGIGLMAALIHSGLFDAAGGSMLVSGGLVLSWQVFVVPLVFGILVTVLASIGSARAATSVTPLEALRPLELVDSRRSGKVRAVLGWFAVILGIALVAVSIWQTTVLVNGDTDSSSEQVFGMLLFGAVAGCGLVFLGLVLTATFWMPALMRGVGALVAKIGPSSAIAHANVQKNPRRVAATGAALLIGVTLVSTMATGAAGVKQTLNHALDMRYSVDLVAYGPGLDKSGADSISSIRGIGNALYAPTANAEFSDATGKNHSVMLVGVASAQALQQVLHGDIGSMSVEGKNIVMPERLTYSGKALNLGSGNTALRILDAQREQASSIDMSVKQAQYRGIADTDLTAFVSESLFTSGEIQSTGHMLLTKVNGNEDSLANIFQNVQTAASKLEGVDLTGPVAQRVTFEQIINTMLALLVGLLAVAVFIALIGVANTLSLSVIERTRESATLRAIGMTRGQLRRSLAVEALLISLVSGVVGVVLGTGFGWAGTYMVMSAIVGSDGVSLPMDWDAAALVLIVAAIAALIASVAPARRAVRTAPVEALAEA</sequence>
<feature type="transmembrane region" description="Helical" evidence="7">
    <location>
        <begin position="330"/>
        <end position="361"/>
    </location>
</feature>
<organism evidence="9 10">
    <name type="scientific">Bifidobacterium tsurumiense</name>
    <dbReference type="NCBI Taxonomy" id="356829"/>
    <lineage>
        <taxon>Bacteria</taxon>
        <taxon>Bacillati</taxon>
        <taxon>Actinomycetota</taxon>
        <taxon>Actinomycetes</taxon>
        <taxon>Bifidobacteriales</taxon>
        <taxon>Bifidobacteriaceae</taxon>
        <taxon>Bifidobacterium</taxon>
    </lineage>
</organism>
<feature type="domain" description="ABC3 transporter permease C-terminal" evidence="8">
    <location>
        <begin position="768"/>
        <end position="887"/>
    </location>
</feature>
<keyword evidence="5 7" id="KW-0472">Membrane</keyword>
<dbReference type="RefSeq" id="WP_026642619.1">
    <property type="nucleotide sequence ID" value="NZ_JGZU01000008.1"/>
</dbReference>
<name>A0A087EER3_9BIFI</name>
<evidence type="ECO:0000313" key="9">
    <source>
        <dbReference type="EMBL" id="KFJ06264.1"/>
    </source>
</evidence>
<dbReference type="Proteomes" id="UP000029080">
    <property type="component" value="Unassembled WGS sequence"/>
</dbReference>
<feature type="transmembrane region" description="Helical" evidence="7">
    <location>
        <begin position="761"/>
        <end position="789"/>
    </location>
</feature>
<dbReference type="GO" id="GO:0005886">
    <property type="term" value="C:plasma membrane"/>
    <property type="evidence" value="ECO:0007669"/>
    <property type="project" value="UniProtKB-SubCell"/>
</dbReference>
<evidence type="ECO:0000256" key="6">
    <source>
        <dbReference type="ARBA" id="ARBA00038076"/>
    </source>
</evidence>
<evidence type="ECO:0000256" key="1">
    <source>
        <dbReference type="ARBA" id="ARBA00004651"/>
    </source>
</evidence>
<reference evidence="9 10" key="1">
    <citation type="submission" date="2014-03" db="EMBL/GenBank/DDBJ databases">
        <title>Genomics of Bifidobacteria.</title>
        <authorList>
            <person name="Ventura M."/>
            <person name="Milani C."/>
            <person name="Lugli G.A."/>
        </authorList>
    </citation>
    <scope>NUCLEOTIDE SEQUENCE [LARGE SCALE GENOMIC DNA]</scope>
    <source>
        <strain evidence="9 10">JCM 13495</strain>
    </source>
</reference>
<dbReference type="eggNOG" id="COG4591">
    <property type="taxonomic scope" value="Bacteria"/>
</dbReference>
<feature type="transmembrane region" description="Helical" evidence="7">
    <location>
        <begin position="812"/>
        <end position="838"/>
    </location>
</feature>
<gene>
    <name evidence="9" type="ORF">BITS_1600</name>
</gene>
<dbReference type="PANTHER" id="PTHR30572">
    <property type="entry name" value="MEMBRANE COMPONENT OF TRANSPORTER-RELATED"/>
    <property type="match status" value="1"/>
</dbReference>
<accession>A0A087EER3</accession>
<keyword evidence="10" id="KW-1185">Reference proteome</keyword>
<evidence type="ECO:0000256" key="2">
    <source>
        <dbReference type="ARBA" id="ARBA00022475"/>
    </source>
</evidence>
<comment type="similarity">
    <text evidence="6">Belongs to the ABC-4 integral membrane protein family.</text>
</comment>
<feature type="domain" description="ABC3 transporter permease C-terminal" evidence="8">
    <location>
        <begin position="289"/>
        <end position="412"/>
    </location>
</feature>
<feature type="transmembrane region" description="Helical" evidence="7">
    <location>
        <begin position="285"/>
        <end position="310"/>
    </location>
</feature>
<dbReference type="Pfam" id="PF02687">
    <property type="entry name" value="FtsX"/>
    <property type="match status" value="2"/>
</dbReference>
<dbReference type="EMBL" id="JGZU01000008">
    <property type="protein sequence ID" value="KFJ06264.1"/>
    <property type="molecule type" value="Genomic_DNA"/>
</dbReference>
<evidence type="ECO:0000256" key="3">
    <source>
        <dbReference type="ARBA" id="ARBA00022692"/>
    </source>
</evidence>